<evidence type="ECO:0000256" key="1">
    <source>
        <dbReference type="ARBA" id="ARBA00001936"/>
    </source>
</evidence>
<dbReference type="PANTHER" id="PTHR12271:SF40">
    <property type="entry name" value="POLY(A) RNA POLYMERASE GLD2"/>
    <property type="match status" value="1"/>
</dbReference>
<comment type="similarity">
    <text evidence="4">Belongs to the DNA polymerase type-B-like family.</text>
</comment>
<proteinExistence type="inferred from homology"/>
<dbReference type="GO" id="GO:0010605">
    <property type="term" value="P:negative regulation of macromolecule metabolic process"/>
    <property type="evidence" value="ECO:0007669"/>
    <property type="project" value="UniProtKB-ARBA"/>
</dbReference>
<dbReference type="Pfam" id="PF03828">
    <property type="entry name" value="PAP_assoc"/>
    <property type="match status" value="1"/>
</dbReference>
<evidence type="ECO:0000256" key="10">
    <source>
        <dbReference type="SAM" id="Coils"/>
    </source>
</evidence>
<feature type="domain" description="PAP-associated" evidence="12">
    <location>
        <begin position="886"/>
        <end position="936"/>
    </location>
</feature>
<organism evidence="14 15">
    <name type="scientific">[Torrubiella] hemipterigena</name>
    <dbReference type="NCBI Taxonomy" id="1531966"/>
    <lineage>
        <taxon>Eukaryota</taxon>
        <taxon>Fungi</taxon>
        <taxon>Dikarya</taxon>
        <taxon>Ascomycota</taxon>
        <taxon>Pezizomycotina</taxon>
        <taxon>Sordariomycetes</taxon>
        <taxon>Hypocreomycetidae</taxon>
        <taxon>Hypocreales</taxon>
        <taxon>Clavicipitaceae</taxon>
        <taxon>Clavicipitaceae incertae sedis</taxon>
        <taxon>'Torrubiella' clade</taxon>
    </lineage>
</organism>
<dbReference type="GO" id="GO:1990817">
    <property type="term" value="F:poly(A) RNA polymerase activity"/>
    <property type="evidence" value="ECO:0007669"/>
    <property type="project" value="UniProtKB-EC"/>
</dbReference>
<comment type="cofactor">
    <cofactor evidence="2">
        <name>Mg(2+)</name>
        <dbReference type="ChEBI" id="CHEBI:18420"/>
    </cofactor>
</comment>
<feature type="region of interest" description="Disordered" evidence="11">
    <location>
        <begin position="946"/>
        <end position="974"/>
    </location>
</feature>
<keyword evidence="7" id="KW-0808">Transferase</keyword>
<dbReference type="GO" id="GO:0050265">
    <property type="term" value="F:RNA uridylyltransferase activity"/>
    <property type="evidence" value="ECO:0007669"/>
    <property type="project" value="TreeGrafter"/>
</dbReference>
<dbReference type="EMBL" id="CDHN01000008">
    <property type="protein sequence ID" value="CEJ95141.1"/>
    <property type="molecule type" value="Genomic_DNA"/>
</dbReference>
<dbReference type="STRING" id="1531966.A0A0A1TDN7"/>
<dbReference type="AlphaFoldDB" id="A0A0A1TDN7"/>
<feature type="domain" description="Poly(A) RNA polymerase mitochondrial-like central palm" evidence="13">
    <location>
        <begin position="242"/>
        <end position="358"/>
    </location>
</feature>
<keyword evidence="10" id="KW-0175">Coiled coil</keyword>
<feature type="region of interest" description="Disordered" evidence="11">
    <location>
        <begin position="25"/>
        <end position="215"/>
    </location>
</feature>
<dbReference type="InterPro" id="IPR002058">
    <property type="entry name" value="PAP_assoc"/>
</dbReference>
<dbReference type="HOGENOM" id="CLU_008947_0_0_1"/>
<evidence type="ECO:0000256" key="8">
    <source>
        <dbReference type="ARBA" id="ARBA00022723"/>
    </source>
</evidence>
<dbReference type="SUPFAM" id="SSF81631">
    <property type="entry name" value="PAP/OAS1 substrate-binding domain"/>
    <property type="match status" value="1"/>
</dbReference>
<evidence type="ECO:0000256" key="11">
    <source>
        <dbReference type="SAM" id="MobiDB-lite"/>
    </source>
</evidence>
<evidence type="ECO:0000313" key="15">
    <source>
        <dbReference type="Proteomes" id="UP000039046"/>
    </source>
</evidence>
<evidence type="ECO:0000259" key="13">
    <source>
        <dbReference type="Pfam" id="PF22600"/>
    </source>
</evidence>
<comment type="cofactor">
    <cofactor evidence="1">
        <name>Mn(2+)</name>
        <dbReference type="ChEBI" id="CHEBI:29035"/>
    </cofactor>
</comment>
<dbReference type="PANTHER" id="PTHR12271">
    <property type="entry name" value="POLY A POLYMERASE CID PAP -RELATED"/>
    <property type="match status" value="1"/>
</dbReference>
<reference evidence="14 15" key="1">
    <citation type="journal article" date="2015" name="Genome Announc.">
        <title>Draft Genome Sequence and Gene Annotation of the Entomopathogenic Fungus Verticillium hemipterigenum.</title>
        <authorList>
            <person name="Horn F."/>
            <person name="Habel A."/>
            <person name="Scharf D.H."/>
            <person name="Dworschak J."/>
            <person name="Brakhage A.A."/>
            <person name="Guthke R."/>
            <person name="Hertweck C."/>
            <person name="Linde J."/>
        </authorList>
    </citation>
    <scope>NUCLEOTIDE SEQUENCE [LARGE SCALE GENOMIC DNA]</scope>
</reference>
<feature type="region of interest" description="Disordered" evidence="11">
    <location>
        <begin position="382"/>
        <end position="430"/>
    </location>
</feature>
<evidence type="ECO:0000256" key="5">
    <source>
        <dbReference type="ARBA" id="ARBA00012388"/>
    </source>
</evidence>
<dbReference type="EC" id="2.7.7.19" evidence="5"/>
<keyword evidence="9" id="KW-0460">Magnesium</keyword>
<gene>
    <name evidence="14" type="ORF">VHEMI10639</name>
</gene>
<dbReference type="GO" id="GO:0031123">
    <property type="term" value="P:RNA 3'-end processing"/>
    <property type="evidence" value="ECO:0007669"/>
    <property type="project" value="TreeGrafter"/>
</dbReference>
<evidence type="ECO:0000256" key="6">
    <source>
        <dbReference type="ARBA" id="ARBA00022490"/>
    </source>
</evidence>
<keyword evidence="8" id="KW-0479">Metal-binding</keyword>
<dbReference type="Gene3D" id="3.30.460.10">
    <property type="entry name" value="Beta Polymerase, domain 2"/>
    <property type="match status" value="1"/>
</dbReference>
<name>A0A0A1TDN7_9HYPO</name>
<feature type="region of interest" description="Disordered" evidence="11">
    <location>
        <begin position="1"/>
        <end position="20"/>
    </location>
</feature>
<dbReference type="InterPro" id="IPR043519">
    <property type="entry name" value="NT_sf"/>
</dbReference>
<evidence type="ECO:0000259" key="12">
    <source>
        <dbReference type="Pfam" id="PF03828"/>
    </source>
</evidence>
<feature type="compositionally biased region" description="Basic and acidic residues" evidence="11">
    <location>
        <begin position="1"/>
        <end position="13"/>
    </location>
</feature>
<keyword evidence="15" id="KW-1185">Reference proteome</keyword>
<feature type="compositionally biased region" description="Acidic residues" evidence="11">
    <location>
        <begin position="382"/>
        <end position="394"/>
    </location>
</feature>
<feature type="compositionally biased region" description="Polar residues" evidence="11">
    <location>
        <begin position="151"/>
        <end position="160"/>
    </location>
</feature>
<sequence>MQHQDHHGYRGNDDSLPGLEGHLRNLILTNTPPGPQHHQHQGQPVGEHVGHRLPPGFEHSQARSRNAEPAFPTDPRASIADDANSSSPRGGRRRLNQAQRRQMSSQLSISIDPNAPQYQNDETQTLQHQQERYHQPQHNYQRHQHHASHPSGGNSSWRGHNQSESRDWNDGQYGQSPRNHGFHRPQSQNQRDHQFSSPGHHSHRGGRGGNNSYQGRYQRQSFTQEEIMGQASLLERLCFEAVSNSEIERPEIAEKEAFRRRVEAICREVITQYELEQGPEPDFHPATVELQCFGSLASGFATKASDMDLGLISPFSKLQPDDTASPIPRRLEKALLDAGFGARLLSRTRVPIIKLCETPPEALLQNLRAERAKWDKGIVEETADPEDEGDEEPALDAQPSADVQDSDARPTSSTADDTPTPENYFEIPGEDGKMHKFHLRQLSKHTLQAYYGLAKRVLRKAGGRDATMSNYKEFTGLDWEILTGVSIAFANGLSDTKLKQSVQDAMELSSELGFKSLFGILSLVEGQQVIELVKESKLRQLLLSEGSPLERTVRTWLDLRPRGGTPADCMTYAKDLQVILERLKKVSAVQLLMLEQAANESPLQYYNRAAGFLRGTDANQVLDLDELSSEAVTRYIAGIYHEHVRTEIQDAYAKSNNSLTLEAIGHQHMALQLALEFEKALESKAYDEAVVPSIRQYIGLLRSCISSSTESRNIVPTSEEEILLIQRIKLLPDPHKLALNHHKDKYQDALEFPSIGAGTQSDINFAAHLALQNTLLLRCYSHSDPRVRPMVLFIKHWAKARGINSGYRGTLSSYGYVLMVLHYLVNVVQPFVCPNLQQVAPPGAVPGAPNFPEAIMLKGYKVHFWRNENEILHLAMNRQLNGNGQSIGQLLRGFFEYYAQSGMMSTVPGKGFDWGRDVLSLRTIGGLLSKQEKGWTGAKTVYQAQETHEGAPSQNAPAQPQDTPKTVPAAPAPKTPEVKEVRLRYLFAIEDPFELDHNVARTVTHNGIVSVRDEFRRAWRIIQAAGQGLSHDDLLQDVNELENTVNQFEQLIDEIHGLNRM</sequence>
<feature type="compositionally biased region" description="Polar residues" evidence="11">
    <location>
        <begin position="96"/>
        <end position="128"/>
    </location>
</feature>
<keyword evidence="6" id="KW-0963">Cytoplasm</keyword>
<evidence type="ECO:0000313" key="14">
    <source>
        <dbReference type="EMBL" id="CEJ95141.1"/>
    </source>
</evidence>
<evidence type="ECO:0000256" key="9">
    <source>
        <dbReference type="ARBA" id="ARBA00022842"/>
    </source>
</evidence>
<dbReference type="InterPro" id="IPR054708">
    <property type="entry name" value="MTPAP-like_central"/>
</dbReference>
<accession>A0A0A1TDN7</accession>
<feature type="compositionally biased region" description="Low complexity" evidence="11">
    <location>
        <begin position="410"/>
        <end position="421"/>
    </location>
</feature>
<feature type="compositionally biased region" description="Polar residues" evidence="11">
    <location>
        <begin position="952"/>
        <end position="962"/>
    </location>
</feature>
<dbReference type="GO" id="GO:0005737">
    <property type="term" value="C:cytoplasm"/>
    <property type="evidence" value="ECO:0007669"/>
    <property type="project" value="UniProtKB-SubCell"/>
</dbReference>
<evidence type="ECO:0000256" key="3">
    <source>
        <dbReference type="ARBA" id="ARBA00004496"/>
    </source>
</evidence>
<comment type="subcellular location">
    <subcellularLocation>
        <location evidence="3">Cytoplasm</location>
    </subcellularLocation>
</comment>
<dbReference type="GO" id="GO:0046872">
    <property type="term" value="F:metal ion binding"/>
    <property type="evidence" value="ECO:0007669"/>
    <property type="project" value="UniProtKB-KW"/>
</dbReference>
<feature type="coiled-coil region" evidence="10">
    <location>
        <begin position="1031"/>
        <end position="1061"/>
    </location>
</feature>
<dbReference type="Proteomes" id="UP000039046">
    <property type="component" value="Unassembled WGS sequence"/>
</dbReference>
<dbReference type="Pfam" id="PF22600">
    <property type="entry name" value="MTPAP-like_central"/>
    <property type="match status" value="1"/>
</dbReference>
<dbReference type="SUPFAM" id="SSF81301">
    <property type="entry name" value="Nucleotidyltransferase"/>
    <property type="match status" value="1"/>
</dbReference>
<evidence type="ECO:0000256" key="7">
    <source>
        <dbReference type="ARBA" id="ARBA00022679"/>
    </source>
</evidence>
<evidence type="ECO:0000256" key="2">
    <source>
        <dbReference type="ARBA" id="ARBA00001946"/>
    </source>
</evidence>
<protein>
    <recommendedName>
        <fullName evidence="5">polynucleotide adenylyltransferase</fullName>
        <ecNumber evidence="5">2.7.7.19</ecNumber>
    </recommendedName>
</protein>
<dbReference type="Gene3D" id="1.10.1410.10">
    <property type="match status" value="1"/>
</dbReference>
<evidence type="ECO:0000256" key="4">
    <source>
        <dbReference type="ARBA" id="ARBA00008593"/>
    </source>
</evidence>
<dbReference type="OrthoDB" id="407432at2759"/>